<name>A0ABQ5AXK5_9ASTR</name>
<comment type="caution">
    <text evidence="2">The sequence shown here is derived from an EMBL/GenBank/DDBJ whole genome shotgun (WGS) entry which is preliminary data.</text>
</comment>
<reference evidence="2" key="1">
    <citation type="journal article" date="2022" name="Int. J. Mol. Sci.">
        <title>Draft Genome of Tanacetum Coccineum: Genomic Comparison of Closely Related Tanacetum-Family Plants.</title>
        <authorList>
            <person name="Yamashiro T."/>
            <person name="Shiraishi A."/>
            <person name="Nakayama K."/>
            <person name="Satake H."/>
        </authorList>
    </citation>
    <scope>NUCLEOTIDE SEQUENCE</scope>
</reference>
<dbReference type="SUPFAM" id="SSF90250">
    <property type="entry name" value="Troponin coil-coiled subunits"/>
    <property type="match status" value="1"/>
</dbReference>
<organism evidence="2 3">
    <name type="scientific">Tanacetum coccineum</name>
    <dbReference type="NCBI Taxonomy" id="301880"/>
    <lineage>
        <taxon>Eukaryota</taxon>
        <taxon>Viridiplantae</taxon>
        <taxon>Streptophyta</taxon>
        <taxon>Embryophyta</taxon>
        <taxon>Tracheophyta</taxon>
        <taxon>Spermatophyta</taxon>
        <taxon>Magnoliopsida</taxon>
        <taxon>eudicotyledons</taxon>
        <taxon>Gunneridae</taxon>
        <taxon>Pentapetalae</taxon>
        <taxon>asterids</taxon>
        <taxon>campanulids</taxon>
        <taxon>Asterales</taxon>
        <taxon>Asteraceae</taxon>
        <taxon>Asteroideae</taxon>
        <taxon>Anthemideae</taxon>
        <taxon>Anthemidinae</taxon>
        <taxon>Tanacetum</taxon>
    </lineage>
</organism>
<evidence type="ECO:0000313" key="3">
    <source>
        <dbReference type="Proteomes" id="UP001151760"/>
    </source>
</evidence>
<feature type="region of interest" description="Disordered" evidence="1">
    <location>
        <begin position="270"/>
        <end position="301"/>
    </location>
</feature>
<evidence type="ECO:0000313" key="2">
    <source>
        <dbReference type="EMBL" id="GJT05836.1"/>
    </source>
</evidence>
<evidence type="ECO:0000256" key="1">
    <source>
        <dbReference type="SAM" id="MobiDB-lite"/>
    </source>
</evidence>
<gene>
    <name evidence="2" type="ORF">Tco_0840298</name>
</gene>
<dbReference type="InterPro" id="IPR038077">
    <property type="entry name" value="Troponin_sf"/>
</dbReference>
<dbReference type="EMBL" id="BQNB010012618">
    <property type="protein sequence ID" value="GJT05836.1"/>
    <property type="molecule type" value="Genomic_DNA"/>
</dbReference>
<protein>
    <submittedName>
        <fullName evidence="2">Uncharacterized protein</fullName>
    </submittedName>
</protein>
<reference evidence="2" key="2">
    <citation type="submission" date="2022-01" db="EMBL/GenBank/DDBJ databases">
        <authorList>
            <person name="Yamashiro T."/>
            <person name="Shiraishi A."/>
            <person name="Satake H."/>
            <person name="Nakayama K."/>
        </authorList>
    </citation>
    <scope>NUCLEOTIDE SEQUENCE</scope>
</reference>
<feature type="region of interest" description="Disordered" evidence="1">
    <location>
        <begin position="1"/>
        <end position="23"/>
    </location>
</feature>
<accession>A0ABQ5AXK5</accession>
<keyword evidence="3" id="KW-1185">Reference proteome</keyword>
<sequence length="301" mass="34646">METLNESLPHGTGSGSGPRRQDTILRDIPAQTRFERLSKQSNDLPLLRVNTLGSGEDNIKLNELMEICTKLSERVLALENFKMAQDLEITNLKKRVKKLEKKTKLRTSQLKRRSFKVRIKSSVEKKDVETHGRYGHDIEINTASTSITTASINITTAEPVTTATMMEADYDLAQRIQAEEQRELTIKERSKLFVKLMDKRKKHVAKLRAEEIRRKLPTKAQKRNQLCTYLKNMDNYKHSQSKNKSFEEIQMLFDNTMKWVDSCVPMDSEVVKGSKSQAEGSKKRTRKELDEESVEETKARG</sequence>
<dbReference type="Proteomes" id="UP001151760">
    <property type="component" value="Unassembled WGS sequence"/>
</dbReference>
<proteinExistence type="predicted"/>